<keyword evidence="2" id="KW-0812">Transmembrane</keyword>
<evidence type="ECO:0000313" key="4">
    <source>
        <dbReference type="Proteomes" id="UP000586827"/>
    </source>
</evidence>
<dbReference type="Proteomes" id="UP000586827">
    <property type="component" value="Unassembled WGS sequence"/>
</dbReference>
<feature type="compositionally biased region" description="Low complexity" evidence="1">
    <location>
        <begin position="131"/>
        <end position="160"/>
    </location>
</feature>
<evidence type="ECO:0000256" key="1">
    <source>
        <dbReference type="SAM" id="MobiDB-lite"/>
    </source>
</evidence>
<accession>A0A849BTI6</accession>
<dbReference type="RefSeq" id="WP_067527457.1">
    <property type="nucleotide sequence ID" value="NZ_JABELX010000001.1"/>
</dbReference>
<protein>
    <submittedName>
        <fullName evidence="3">Uncharacterized protein</fullName>
    </submittedName>
</protein>
<feature type="compositionally biased region" description="Low complexity" evidence="1">
    <location>
        <begin position="42"/>
        <end position="59"/>
    </location>
</feature>
<sequence>MTYPPGQGFGGDPHGYGQQPPPQDQGGWGQQPQQPQQPPQDPAGWGQQPAPGYGAQPGWDQQQGYGQQPGWEQQGFGQQQPGWEQQGYPPPQAPKPNTGLIVGLVVAVVAALVLVVGAVVVVNRKDDSNQAADASTTTETTTATTTTTAETTTAPRTTTPAASAKLGYAEYSGDWDFRVGDVALQAQWVSGNDETSCAPIEEGGKLTSLGCEYAARLTWSAEGGEVILTQFIVGMGDAAHASAAVDAFEDADVKLGPGMYVDHWETGKWRNGAEKEFLVITFATATATVATETVEKYLRYRHNDTTGALLFR</sequence>
<dbReference type="AlphaFoldDB" id="A0A849BTI6"/>
<gene>
    <name evidence="3" type="ORF">HLB23_00105</name>
</gene>
<keyword evidence="2" id="KW-1133">Transmembrane helix</keyword>
<organism evidence="3 4">
    <name type="scientific">Nocardia uniformis</name>
    <dbReference type="NCBI Taxonomy" id="53432"/>
    <lineage>
        <taxon>Bacteria</taxon>
        <taxon>Bacillati</taxon>
        <taxon>Actinomycetota</taxon>
        <taxon>Actinomycetes</taxon>
        <taxon>Mycobacteriales</taxon>
        <taxon>Nocardiaceae</taxon>
        <taxon>Nocardia</taxon>
    </lineage>
</organism>
<feature type="region of interest" description="Disordered" evidence="1">
    <location>
        <begin position="1"/>
        <end position="94"/>
    </location>
</feature>
<evidence type="ECO:0000313" key="3">
    <source>
        <dbReference type="EMBL" id="NNH68298.1"/>
    </source>
</evidence>
<reference evidence="3 4" key="1">
    <citation type="submission" date="2020-05" db="EMBL/GenBank/DDBJ databases">
        <title>MicrobeNet Type strains.</title>
        <authorList>
            <person name="Nicholson A.C."/>
        </authorList>
    </citation>
    <scope>NUCLEOTIDE SEQUENCE [LARGE SCALE GENOMIC DNA]</scope>
    <source>
        <strain evidence="3 4">JCM 3224</strain>
    </source>
</reference>
<keyword evidence="4" id="KW-1185">Reference proteome</keyword>
<feature type="region of interest" description="Disordered" evidence="1">
    <location>
        <begin position="128"/>
        <end position="160"/>
    </location>
</feature>
<dbReference type="EMBL" id="JABELX010000001">
    <property type="protein sequence ID" value="NNH68298.1"/>
    <property type="molecule type" value="Genomic_DNA"/>
</dbReference>
<evidence type="ECO:0000256" key="2">
    <source>
        <dbReference type="SAM" id="Phobius"/>
    </source>
</evidence>
<proteinExistence type="predicted"/>
<keyword evidence="2" id="KW-0472">Membrane</keyword>
<name>A0A849BTI6_9NOCA</name>
<feature type="transmembrane region" description="Helical" evidence="2">
    <location>
        <begin position="100"/>
        <end position="122"/>
    </location>
</feature>
<comment type="caution">
    <text evidence="3">The sequence shown here is derived from an EMBL/GenBank/DDBJ whole genome shotgun (WGS) entry which is preliminary data.</text>
</comment>